<reference evidence="3" key="1">
    <citation type="journal article" date="2019" name="Int. J. Syst. Evol. Microbiol.">
        <title>The Global Catalogue of Microorganisms (GCM) 10K type strain sequencing project: providing services to taxonomists for standard genome sequencing and annotation.</title>
        <authorList>
            <consortium name="The Broad Institute Genomics Platform"/>
            <consortium name="The Broad Institute Genome Sequencing Center for Infectious Disease"/>
            <person name="Wu L."/>
            <person name="Ma J."/>
        </authorList>
    </citation>
    <scope>NUCLEOTIDE SEQUENCE [LARGE SCALE GENOMIC DNA]</scope>
    <source>
        <strain evidence="3">JCM 11650</strain>
    </source>
</reference>
<protein>
    <submittedName>
        <fullName evidence="2">Spermidine synthase</fullName>
    </submittedName>
</protein>
<dbReference type="Gene3D" id="3.40.50.150">
    <property type="entry name" value="Vaccinia Virus protein VP39"/>
    <property type="match status" value="1"/>
</dbReference>
<dbReference type="SUPFAM" id="SSF53335">
    <property type="entry name" value="S-adenosyl-L-methionine-dependent methyltransferases"/>
    <property type="match status" value="1"/>
</dbReference>
<gene>
    <name evidence="2" type="ORF">ACFO3A_11120</name>
</gene>
<dbReference type="EMBL" id="JBHSEW010000009">
    <property type="protein sequence ID" value="MFC4622762.1"/>
    <property type="molecule type" value="Genomic_DNA"/>
</dbReference>
<accession>A0ABV9GXN4</accession>
<keyword evidence="1" id="KW-0620">Polyamine biosynthesis</keyword>
<organism evidence="2 3">
    <name type="scientific">Comamonas nitrativorans</name>
    <dbReference type="NCBI Taxonomy" id="108437"/>
    <lineage>
        <taxon>Bacteria</taxon>
        <taxon>Pseudomonadati</taxon>
        <taxon>Pseudomonadota</taxon>
        <taxon>Betaproteobacteria</taxon>
        <taxon>Burkholderiales</taxon>
        <taxon>Comamonadaceae</taxon>
        <taxon>Comamonas</taxon>
    </lineage>
</organism>
<proteinExistence type="predicted"/>
<comment type="caution">
    <text evidence="2">The sequence shown here is derived from an EMBL/GenBank/DDBJ whole genome shotgun (WGS) entry which is preliminary data.</text>
</comment>
<dbReference type="RefSeq" id="WP_377726345.1">
    <property type="nucleotide sequence ID" value="NZ_JBHSEW010000009.1"/>
</dbReference>
<evidence type="ECO:0000256" key="1">
    <source>
        <dbReference type="ARBA" id="ARBA00023115"/>
    </source>
</evidence>
<dbReference type="InterPro" id="IPR029063">
    <property type="entry name" value="SAM-dependent_MTases_sf"/>
</dbReference>
<sequence>MVTRKKSKAAAELPTVSISEGEIARYLHLGTPWVQGSMRLKDPFMLDLEYVQRMMAWLLFTPADEDLTALHAVQLGLGAAALTKFHHKVLGMRTTAIEINPQVIAACRGWFKLPPDSASLQVLQADAAEEIRRPHWQGAVHALQVDLYDHDAAAPVLDSPDFYADCRAMLAPEGCMTVNLFGRRSSYAASLEKICAAFGPDNVWAFKPTREGNTIVLALRVAQPRDVLQLQSRAQAVQAQYQLPATKWLKVLRPVVEDVSQGGLERGQ</sequence>
<evidence type="ECO:0000313" key="2">
    <source>
        <dbReference type="EMBL" id="MFC4622762.1"/>
    </source>
</evidence>
<name>A0ABV9GXN4_9BURK</name>
<keyword evidence="3" id="KW-1185">Reference proteome</keyword>
<dbReference type="PANTHER" id="PTHR43317:SF1">
    <property type="entry name" value="THERMOSPERMINE SYNTHASE ACAULIS5"/>
    <property type="match status" value="1"/>
</dbReference>
<dbReference type="Proteomes" id="UP001595967">
    <property type="component" value="Unassembled WGS sequence"/>
</dbReference>
<evidence type="ECO:0000313" key="3">
    <source>
        <dbReference type="Proteomes" id="UP001595967"/>
    </source>
</evidence>
<dbReference type="PANTHER" id="PTHR43317">
    <property type="entry name" value="THERMOSPERMINE SYNTHASE ACAULIS5"/>
    <property type="match status" value="1"/>
</dbReference>